<keyword evidence="3" id="KW-1185">Reference proteome</keyword>
<evidence type="ECO:0000313" key="3">
    <source>
        <dbReference type="Proteomes" id="UP000092714"/>
    </source>
</evidence>
<evidence type="ECO:0000256" key="1">
    <source>
        <dbReference type="SAM" id="Phobius"/>
    </source>
</evidence>
<keyword evidence="1" id="KW-1133">Transmembrane helix</keyword>
<evidence type="ECO:0000313" key="2">
    <source>
        <dbReference type="EMBL" id="OBY10952.1"/>
    </source>
</evidence>
<organism evidence="2 3">
    <name type="scientific">Clostridium paraputrificum</name>
    <dbReference type="NCBI Taxonomy" id="29363"/>
    <lineage>
        <taxon>Bacteria</taxon>
        <taxon>Bacillati</taxon>
        <taxon>Bacillota</taxon>
        <taxon>Clostridia</taxon>
        <taxon>Eubacteriales</taxon>
        <taxon>Clostridiaceae</taxon>
        <taxon>Clostridium</taxon>
    </lineage>
</organism>
<reference evidence="2 3" key="1">
    <citation type="submission" date="2016-06" db="EMBL/GenBank/DDBJ databases">
        <authorList>
            <person name="Kjaerup R.B."/>
            <person name="Dalgaard T.S."/>
            <person name="Juul-Madsen H.R."/>
        </authorList>
    </citation>
    <scope>NUCLEOTIDE SEQUENCE [LARGE SCALE GENOMIC DNA]</scope>
    <source>
        <strain evidence="2 3">373-A1</strain>
    </source>
</reference>
<protein>
    <submittedName>
        <fullName evidence="2">Uncharacterized protein</fullName>
    </submittedName>
</protein>
<sequence length="108" mass="12668">MRIDGHANIKTILIYSLITQIFVISFTLLCIGVTRSISISMTLVTFGYFIQEFLWRGKITKEYGVLAHRFFLDVGDDSFRVKVKLFYFILSIVFLWGFYKSTGRKRHI</sequence>
<accession>A0A1B8RQ46</accession>
<dbReference type="AlphaFoldDB" id="A0A1B8RQ46"/>
<comment type="caution">
    <text evidence="2">The sequence shown here is derived from an EMBL/GenBank/DDBJ whole genome shotgun (WGS) entry which is preliminary data.</text>
</comment>
<dbReference type="EMBL" id="MAPZ01000019">
    <property type="protein sequence ID" value="OBY10952.1"/>
    <property type="molecule type" value="Genomic_DNA"/>
</dbReference>
<keyword evidence="1" id="KW-0472">Membrane</keyword>
<gene>
    <name evidence="2" type="ORF">CP373A1_08220</name>
</gene>
<name>A0A1B8RQ46_9CLOT</name>
<dbReference type="Proteomes" id="UP000092714">
    <property type="component" value="Unassembled WGS sequence"/>
</dbReference>
<proteinExistence type="predicted"/>
<keyword evidence="1" id="KW-0812">Transmembrane</keyword>
<dbReference type="eggNOG" id="ENOG5030H0X">
    <property type="taxonomic scope" value="Bacteria"/>
</dbReference>
<feature type="transmembrane region" description="Helical" evidence="1">
    <location>
        <begin position="12"/>
        <end position="34"/>
    </location>
</feature>
<feature type="transmembrane region" description="Helical" evidence="1">
    <location>
        <begin position="81"/>
        <end position="99"/>
    </location>
</feature>